<dbReference type="RefSeq" id="WP_379659356.1">
    <property type="nucleotide sequence ID" value="NZ_JBHUCO010000051.1"/>
</dbReference>
<evidence type="ECO:0000313" key="2">
    <source>
        <dbReference type="Proteomes" id="UP001597114"/>
    </source>
</evidence>
<dbReference type="Proteomes" id="UP001597114">
    <property type="component" value="Unassembled WGS sequence"/>
</dbReference>
<comment type="caution">
    <text evidence="1">The sequence shown here is derived from an EMBL/GenBank/DDBJ whole genome shotgun (WGS) entry which is preliminary data.</text>
</comment>
<organism evidence="1 2">
    <name type="scientific">Pseudonocardia yunnanensis</name>
    <dbReference type="NCBI Taxonomy" id="58107"/>
    <lineage>
        <taxon>Bacteria</taxon>
        <taxon>Bacillati</taxon>
        <taxon>Actinomycetota</taxon>
        <taxon>Actinomycetes</taxon>
        <taxon>Pseudonocardiales</taxon>
        <taxon>Pseudonocardiaceae</taxon>
        <taxon>Pseudonocardia</taxon>
    </lineage>
</organism>
<sequence>ANQLRQLCTELIAVHRVVEAADANQAALDVMRAYSPPPDGAAEYHWILAFVLFERFRRQLALEQADLAISAAVESIEQFRQAAAQGIDTPSVADQLRQLSIELTAAHHPTEAADANQAALDVAAAVT</sequence>
<feature type="non-terminal residue" evidence="1">
    <location>
        <position position="1"/>
    </location>
</feature>
<proteinExistence type="predicted"/>
<accession>A0ABW4F661</accession>
<protein>
    <submittedName>
        <fullName evidence="1">Uncharacterized protein</fullName>
    </submittedName>
</protein>
<gene>
    <name evidence="1" type="ORF">ACFSJD_35660</name>
</gene>
<dbReference type="EMBL" id="JBHUCO010000051">
    <property type="protein sequence ID" value="MFD1522874.1"/>
    <property type="molecule type" value="Genomic_DNA"/>
</dbReference>
<keyword evidence="2" id="KW-1185">Reference proteome</keyword>
<name>A0ABW4F661_9PSEU</name>
<reference evidence="2" key="1">
    <citation type="journal article" date="2019" name="Int. J. Syst. Evol. Microbiol.">
        <title>The Global Catalogue of Microorganisms (GCM) 10K type strain sequencing project: providing services to taxonomists for standard genome sequencing and annotation.</title>
        <authorList>
            <consortium name="The Broad Institute Genomics Platform"/>
            <consortium name="The Broad Institute Genome Sequencing Center for Infectious Disease"/>
            <person name="Wu L."/>
            <person name="Ma J."/>
        </authorList>
    </citation>
    <scope>NUCLEOTIDE SEQUENCE [LARGE SCALE GENOMIC DNA]</scope>
    <source>
        <strain evidence="2">CCM 7043</strain>
    </source>
</reference>
<evidence type="ECO:0000313" key="1">
    <source>
        <dbReference type="EMBL" id="MFD1522874.1"/>
    </source>
</evidence>